<reference evidence="3" key="1">
    <citation type="submission" date="2017-09" db="EMBL/GenBank/DDBJ databases">
        <title>Depth-based differentiation of microbial function through sediment-hosted aquifers and enrichment of novel symbionts in the deep terrestrial subsurface.</title>
        <authorList>
            <person name="Probst A.J."/>
            <person name="Ladd B."/>
            <person name="Jarett J.K."/>
            <person name="Geller-Mcgrath D.E."/>
            <person name="Sieber C.M.K."/>
            <person name="Emerson J.B."/>
            <person name="Anantharaman K."/>
            <person name="Thomas B.C."/>
            <person name="Malmstrom R."/>
            <person name="Stieglmeier M."/>
            <person name="Klingl A."/>
            <person name="Woyke T."/>
            <person name="Ryan C.M."/>
            <person name="Banfield J.F."/>
        </authorList>
    </citation>
    <scope>NUCLEOTIDE SEQUENCE [LARGE SCALE GENOMIC DNA]</scope>
</reference>
<comment type="caution">
    <text evidence="2">The sequence shown here is derived from an EMBL/GenBank/DDBJ whole genome shotgun (WGS) entry which is preliminary data.</text>
</comment>
<dbReference type="Proteomes" id="UP000229315">
    <property type="component" value="Unassembled WGS sequence"/>
</dbReference>
<feature type="compositionally biased region" description="Basic and acidic residues" evidence="1">
    <location>
        <begin position="7"/>
        <end position="18"/>
    </location>
</feature>
<name>A0A2H0UI78_9BACT</name>
<accession>A0A2H0UI78</accession>
<evidence type="ECO:0000313" key="3">
    <source>
        <dbReference type="Proteomes" id="UP000229315"/>
    </source>
</evidence>
<organism evidence="2 3">
    <name type="scientific">Candidatus Kaiserbacteria bacterium CG10_big_fil_rev_8_21_14_0_10_45_20</name>
    <dbReference type="NCBI Taxonomy" id="1974607"/>
    <lineage>
        <taxon>Bacteria</taxon>
        <taxon>Candidatus Kaiseribacteriota</taxon>
    </lineage>
</organism>
<proteinExistence type="predicted"/>
<dbReference type="EMBL" id="PFBH01000001">
    <property type="protein sequence ID" value="PIR85495.1"/>
    <property type="molecule type" value="Genomic_DNA"/>
</dbReference>
<evidence type="ECO:0000313" key="2">
    <source>
        <dbReference type="EMBL" id="PIR85495.1"/>
    </source>
</evidence>
<protein>
    <submittedName>
        <fullName evidence="2">Uncharacterized protein</fullName>
    </submittedName>
</protein>
<feature type="region of interest" description="Disordered" evidence="1">
    <location>
        <begin position="1"/>
        <end position="30"/>
    </location>
</feature>
<sequence length="96" mass="10943">MAFTGNERAKTSSREGVESRLTPAHSALEKEKRELPEKAFKLCRHIVAVRLYPYRIREVFNTLGSALTPVFTETNGGAQTISYKKPTDLMRRILNF</sequence>
<gene>
    <name evidence="2" type="ORF">COU15_00160</name>
</gene>
<dbReference type="AlphaFoldDB" id="A0A2H0UI78"/>
<evidence type="ECO:0000256" key="1">
    <source>
        <dbReference type="SAM" id="MobiDB-lite"/>
    </source>
</evidence>